<keyword evidence="1" id="KW-0812">Transmembrane</keyword>
<reference evidence="3 4" key="1">
    <citation type="submission" date="2016-10" db="EMBL/GenBank/DDBJ databases">
        <authorList>
            <person name="de Groot N.N."/>
        </authorList>
    </citation>
    <scope>NUCLEOTIDE SEQUENCE [LARGE SCALE GENOMIC DNA]</scope>
    <source>
        <strain evidence="3 4">DSM 16619</strain>
    </source>
</reference>
<dbReference type="Proteomes" id="UP000198781">
    <property type="component" value="Unassembled WGS sequence"/>
</dbReference>
<dbReference type="Gene3D" id="2.60.40.2380">
    <property type="match status" value="1"/>
</dbReference>
<dbReference type="EMBL" id="FMZC01000002">
    <property type="protein sequence ID" value="SDC46073.1"/>
    <property type="molecule type" value="Genomic_DNA"/>
</dbReference>
<keyword evidence="4" id="KW-1185">Reference proteome</keyword>
<feature type="transmembrane region" description="Helical" evidence="1">
    <location>
        <begin position="305"/>
        <end position="326"/>
    </location>
</feature>
<dbReference type="InterPro" id="IPR043128">
    <property type="entry name" value="Rev_trsase/Diguanyl_cyclase"/>
</dbReference>
<organism evidence="3 4">
    <name type="scientific">Paracidovorax valerianellae</name>
    <dbReference type="NCBI Taxonomy" id="187868"/>
    <lineage>
        <taxon>Bacteria</taxon>
        <taxon>Pseudomonadati</taxon>
        <taxon>Pseudomonadota</taxon>
        <taxon>Betaproteobacteria</taxon>
        <taxon>Burkholderiales</taxon>
        <taxon>Comamonadaceae</taxon>
        <taxon>Paracidovorax</taxon>
    </lineage>
</organism>
<feature type="transmembrane region" description="Helical" evidence="1">
    <location>
        <begin position="242"/>
        <end position="267"/>
    </location>
</feature>
<dbReference type="Pfam" id="PF07695">
    <property type="entry name" value="7TMR-DISM_7TM"/>
    <property type="match status" value="1"/>
</dbReference>
<accession>A0A1G6LS52</accession>
<dbReference type="InterPro" id="IPR011623">
    <property type="entry name" value="7TMR_DISM_rcpt_extracell_dom1"/>
</dbReference>
<dbReference type="Pfam" id="PF00990">
    <property type="entry name" value="GGDEF"/>
    <property type="match status" value="1"/>
</dbReference>
<keyword evidence="1" id="KW-0472">Membrane</keyword>
<dbReference type="STRING" id="187868.SAMN05192589_102243"/>
<feature type="transmembrane region" description="Helical" evidence="1">
    <location>
        <begin position="273"/>
        <end position="293"/>
    </location>
</feature>
<evidence type="ECO:0000313" key="4">
    <source>
        <dbReference type="Proteomes" id="UP000198781"/>
    </source>
</evidence>
<dbReference type="PANTHER" id="PTHR46663">
    <property type="entry name" value="DIGUANYLATE CYCLASE DGCT-RELATED"/>
    <property type="match status" value="1"/>
</dbReference>
<feature type="transmembrane region" description="Helical" evidence="1">
    <location>
        <begin position="394"/>
        <end position="414"/>
    </location>
</feature>
<dbReference type="SMART" id="SM00267">
    <property type="entry name" value="GGDEF"/>
    <property type="match status" value="1"/>
</dbReference>
<feature type="domain" description="GGDEF" evidence="2">
    <location>
        <begin position="468"/>
        <end position="601"/>
    </location>
</feature>
<gene>
    <name evidence="3" type="ORF">SAMN05192589_102243</name>
</gene>
<dbReference type="PANTHER" id="PTHR46663:SF2">
    <property type="entry name" value="GGDEF DOMAIN-CONTAINING PROTEIN"/>
    <property type="match status" value="1"/>
</dbReference>
<feature type="transmembrane region" description="Helical" evidence="1">
    <location>
        <begin position="332"/>
        <end position="354"/>
    </location>
</feature>
<feature type="transmembrane region" description="Helical" evidence="1">
    <location>
        <begin position="213"/>
        <end position="230"/>
    </location>
</feature>
<protein>
    <submittedName>
        <fullName evidence="3">Diguanylate cyclase (GGDEF) domain-containing protein</fullName>
    </submittedName>
</protein>
<evidence type="ECO:0000259" key="2">
    <source>
        <dbReference type="PROSITE" id="PS50887"/>
    </source>
</evidence>
<dbReference type="InterPro" id="IPR000160">
    <property type="entry name" value="GGDEF_dom"/>
</dbReference>
<dbReference type="NCBIfam" id="TIGR00254">
    <property type="entry name" value="GGDEF"/>
    <property type="match status" value="1"/>
</dbReference>
<name>A0A1G6LS52_9BURK</name>
<dbReference type="CDD" id="cd01949">
    <property type="entry name" value="GGDEF"/>
    <property type="match status" value="1"/>
</dbReference>
<dbReference type="PROSITE" id="PS50887">
    <property type="entry name" value="GGDEF"/>
    <property type="match status" value="1"/>
</dbReference>
<dbReference type="Gene3D" id="3.30.70.270">
    <property type="match status" value="1"/>
</dbReference>
<dbReference type="Pfam" id="PF07696">
    <property type="entry name" value="7TMR-DISMED2"/>
    <property type="match status" value="1"/>
</dbReference>
<proteinExistence type="predicted"/>
<keyword evidence="1" id="KW-1133">Transmembrane helix</keyword>
<dbReference type="AlphaFoldDB" id="A0A1G6LS52"/>
<dbReference type="InterPro" id="IPR011622">
    <property type="entry name" value="7TMR_DISM_rcpt_extracell_dom2"/>
</dbReference>
<evidence type="ECO:0000256" key="1">
    <source>
        <dbReference type="SAM" id="Phobius"/>
    </source>
</evidence>
<evidence type="ECO:0000313" key="3">
    <source>
        <dbReference type="EMBL" id="SDC46073.1"/>
    </source>
</evidence>
<dbReference type="InterPro" id="IPR052163">
    <property type="entry name" value="DGC-Regulatory_Protein"/>
</dbReference>
<dbReference type="SUPFAM" id="SSF55073">
    <property type="entry name" value="Nucleotide cyclase"/>
    <property type="match status" value="1"/>
</dbReference>
<dbReference type="InterPro" id="IPR029787">
    <property type="entry name" value="Nucleotide_cyclase"/>
</dbReference>
<sequence>MVVAVEPPAAMRYFVLCPRQRLVSAMARCLGGLRGWFVLLAWLIGASVHAAQPLVLRDGMPPTDLWPAFTVMADRTAALTAEEALARPTAFAVPAHASGSLGLRKGAVWLRASLVNGASASTDWIVNIDYPALHQVDIYLARDGRIAQHAALGNLRSFSQRPWQSRTPAMGLHMVAGASYELLVRVRTGGAMIVPATVAQAPAFVEAALAEQMLQGLFAGLATCLLIYSLGQWVGGSERLFLYYALLVASSAGFCLQLFGIGAQYLWRDQLWIELHIASLCGFTALSALFLFMGHALVEGAPRGGFLRAMQAGAAISTALGAAFLVDVIGTRTAMVLLSVLSALPLLMSVPVAWSRARRRDPLGTTLLAAGAAYLVAAAGMVCLAQGLLPANFWTLHAFQIGAVVNMLLFMRVLGLRTLALRTAAQVARRERDAMRSLAHTDPLTGLANRRGLDLALAAAMARCTPDHLAAVYMLDLDGFKPVNDCHGHAVGDQLLVAVTARLHEHLRHTDTVARIGGDEFVVMANDLTSPEEAHELGTQLLDAFRRPIVIGALELQVGLTIGYALAPLDSTEPTLLIKLADAAMYSGKQSGKFCVRRNTGDLALSSA</sequence>
<feature type="transmembrane region" description="Helical" evidence="1">
    <location>
        <begin position="366"/>
        <end position="388"/>
    </location>
</feature>